<evidence type="ECO:0000256" key="4">
    <source>
        <dbReference type="ARBA" id="ARBA00022729"/>
    </source>
</evidence>
<comment type="subcellular location">
    <subcellularLocation>
        <location evidence="1">Cell membrane</location>
        <topology evidence="1">Lipid-anchor</topology>
        <topology evidence="1">GPI-anchor</topology>
    </subcellularLocation>
</comment>
<keyword evidence="14" id="KW-1185">Reference proteome</keyword>
<dbReference type="KEGG" id="cqi:110721023"/>
<keyword evidence="8" id="KW-0449">Lipoprotein</keyword>
<dbReference type="RefSeq" id="XP_021755839.1">
    <property type="nucleotide sequence ID" value="XM_021900147.1"/>
</dbReference>
<keyword evidence="4 11" id="KW-0732">Signal</keyword>
<reference evidence="13" key="1">
    <citation type="journal article" date="2017" name="Nature">
        <title>The genome of Chenopodium quinoa.</title>
        <authorList>
            <person name="Jarvis D.E."/>
            <person name="Ho Y.S."/>
            <person name="Lightfoot D.J."/>
            <person name="Schmoeckel S.M."/>
            <person name="Li B."/>
            <person name="Borm T.J.A."/>
            <person name="Ohyanagi H."/>
            <person name="Mineta K."/>
            <person name="Michell C.T."/>
            <person name="Saber N."/>
            <person name="Kharbatia N.M."/>
            <person name="Rupper R.R."/>
            <person name="Sharp A.R."/>
            <person name="Dally N."/>
            <person name="Boughton B.A."/>
            <person name="Woo Y.H."/>
            <person name="Gao G."/>
            <person name="Schijlen E.G.W.M."/>
            <person name="Guo X."/>
            <person name="Momin A.A."/>
            <person name="Negrao S."/>
            <person name="Al-Babili S."/>
            <person name="Gehring C."/>
            <person name="Roessner U."/>
            <person name="Jung C."/>
            <person name="Murphy K."/>
            <person name="Arold S.T."/>
            <person name="Gojobori T."/>
            <person name="van der Linden C.G."/>
            <person name="van Loo E.N."/>
            <person name="Jellen E.N."/>
            <person name="Maughan P.J."/>
            <person name="Tester M."/>
        </authorList>
    </citation>
    <scope>NUCLEOTIDE SEQUENCE [LARGE SCALE GENOMIC DNA]</scope>
    <source>
        <strain evidence="13">cv. PI 614886</strain>
    </source>
</reference>
<feature type="domain" description="Phytocyanin" evidence="12">
    <location>
        <begin position="25"/>
        <end position="128"/>
    </location>
</feature>
<proteinExistence type="inferred from homology"/>
<dbReference type="SUPFAM" id="SSF49503">
    <property type="entry name" value="Cupredoxins"/>
    <property type="match status" value="1"/>
</dbReference>
<evidence type="ECO:0000256" key="1">
    <source>
        <dbReference type="ARBA" id="ARBA00004609"/>
    </source>
</evidence>
<dbReference type="EnsemblPlants" id="AUR62020532-RA">
    <property type="protein sequence ID" value="AUR62020532-RA:cds"/>
    <property type="gene ID" value="AUR62020532"/>
</dbReference>
<dbReference type="InterPro" id="IPR041846">
    <property type="entry name" value="ENL_dom"/>
</dbReference>
<keyword evidence="5" id="KW-0472">Membrane</keyword>
<dbReference type="Gramene" id="AUR62020532-RA">
    <property type="protein sequence ID" value="AUR62020532-RA:cds"/>
    <property type="gene ID" value="AUR62020532"/>
</dbReference>
<name>A0A803LYI1_CHEQI</name>
<keyword evidence="7" id="KW-0325">Glycoprotein</keyword>
<evidence type="ECO:0000256" key="7">
    <source>
        <dbReference type="ARBA" id="ARBA00023180"/>
    </source>
</evidence>
<accession>A0A803LYI1</accession>
<dbReference type="OrthoDB" id="691587at2759"/>
<dbReference type="GO" id="GO:0005886">
    <property type="term" value="C:plasma membrane"/>
    <property type="evidence" value="ECO:0007669"/>
    <property type="project" value="UniProtKB-SubCell"/>
</dbReference>
<dbReference type="SMR" id="A0A803LYI1"/>
<dbReference type="Proteomes" id="UP000596660">
    <property type="component" value="Unplaced"/>
</dbReference>
<dbReference type="FunFam" id="2.60.40.420:FF:000066">
    <property type="entry name" value="Early nodulin-like protein 9"/>
    <property type="match status" value="1"/>
</dbReference>
<dbReference type="GO" id="GO:0098552">
    <property type="term" value="C:side of membrane"/>
    <property type="evidence" value="ECO:0007669"/>
    <property type="project" value="UniProtKB-KW"/>
</dbReference>
<protein>
    <recommendedName>
        <fullName evidence="12">Phytocyanin domain-containing protein</fullName>
    </recommendedName>
</protein>
<dbReference type="PROSITE" id="PS51485">
    <property type="entry name" value="PHYTOCYANIN"/>
    <property type="match status" value="1"/>
</dbReference>
<keyword evidence="6" id="KW-1015">Disulfide bond</keyword>
<evidence type="ECO:0000313" key="13">
    <source>
        <dbReference type="EnsemblPlants" id="AUR62020532-RA:cds"/>
    </source>
</evidence>
<dbReference type="InterPro" id="IPR039391">
    <property type="entry name" value="Phytocyanin-like"/>
</dbReference>
<feature type="region of interest" description="Disordered" evidence="10">
    <location>
        <begin position="129"/>
        <end position="190"/>
    </location>
</feature>
<dbReference type="PANTHER" id="PTHR33021:SF253">
    <property type="entry name" value="EARLY NODULIN-LIKE PROTEIN 9"/>
    <property type="match status" value="1"/>
</dbReference>
<dbReference type="InterPro" id="IPR003245">
    <property type="entry name" value="Phytocyanin_dom"/>
</dbReference>
<evidence type="ECO:0000259" key="12">
    <source>
        <dbReference type="PROSITE" id="PS51485"/>
    </source>
</evidence>
<evidence type="ECO:0000256" key="3">
    <source>
        <dbReference type="ARBA" id="ARBA00022622"/>
    </source>
</evidence>
<dbReference type="InterPro" id="IPR008972">
    <property type="entry name" value="Cupredoxin"/>
</dbReference>
<dbReference type="Gene3D" id="2.60.40.420">
    <property type="entry name" value="Cupredoxins - blue copper proteins"/>
    <property type="match status" value="1"/>
</dbReference>
<evidence type="ECO:0000256" key="11">
    <source>
        <dbReference type="SAM" id="SignalP"/>
    </source>
</evidence>
<comment type="similarity">
    <text evidence="9">Belongs to the early nodulin-like (ENODL) family.</text>
</comment>
<keyword evidence="3" id="KW-0336">GPI-anchor</keyword>
<keyword evidence="2" id="KW-1003">Cell membrane</keyword>
<feature type="chain" id="PRO_5031116165" description="Phytocyanin domain-containing protein" evidence="11">
    <location>
        <begin position="25"/>
        <end position="212"/>
    </location>
</feature>
<dbReference type="GO" id="GO:0009055">
    <property type="term" value="F:electron transfer activity"/>
    <property type="evidence" value="ECO:0007669"/>
    <property type="project" value="InterPro"/>
</dbReference>
<dbReference type="AlphaFoldDB" id="A0A803LYI1"/>
<evidence type="ECO:0000256" key="10">
    <source>
        <dbReference type="SAM" id="MobiDB-lite"/>
    </source>
</evidence>
<reference evidence="13" key="2">
    <citation type="submission" date="2021-03" db="UniProtKB">
        <authorList>
            <consortium name="EnsemblPlants"/>
        </authorList>
    </citation>
    <scope>IDENTIFICATION</scope>
</reference>
<evidence type="ECO:0000256" key="6">
    <source>
        <dbReference type="ARBA" id="ARBA00023157"/>
    </source>
</evidence>
<dbReference type="Pfam" id="PF02298">
    <property type="entry name" value="Cu_bind_like"/>
    <property type="match status" value="1"/>
</dbReference>
<sequence length="212" mass="22164">MGKSFFVNALGLVSLVLLMQRGDATTFTVGGSKGWSVPSDNGNVYNQWAERMRFQIGDSILFKYPSSSDSVLQVSKEDYSSCTTTSPIAKYTDGNTEFKFSKSGPYYFISGNKDNCNKNEKLAVVVMADRSGKSSPPSPSASAPSPDQQPPIASPPMDNGTTLAPAGGLGPSADLAPSAESNPPKKNGAASTVMSFMGVFGAFVGSSAILAF</sequence>
<dbReference type="CDD" id="cd11019">
    <property type="entry name" value="OsENODL1_like"/>
    <property type="match status" value="1"/>
</dbReference>
<evidence type="ECO:0000256" key="8">
    <source>
        <dbReference type="ARBA" id="ARBA00023288"/>
    </source>
</evidence>
<evidence type="ECO:0000256" key="5">
    <source>
        <dbReference type="ARBA" id="ARBA00023136"/>
    </source>
</evidence>
<feature type="signal peptide" evidence="11">
    <location>
        <begin position="1"/>
        <end position="24"/>
    </location>
</feature>
<evidence type="ECO:0000256" key="9">
    <source>
        <dbReference type="ARBA" id="ARBA00035011"/>
    </source>
</evidence>
<organism evidence="13 14">
    <name type="scientific">Chenopodium quinoa</name>
    <name type="common">Quinoa</name>
    <dbReference type="NCBI Taxonomy" id="63459"/>
    <lineage>
        <taxon>Eukaryota</taxon>
        <taxon>Viridiplantae</taxon>
        <taxon>Streptophyta</taxon>
        <taxon>Embryophyta</taxon>
        <taxon>Tracheophyta</taxon>
        <taxon>Spermatophyta</taxon>
        <taxon>Magnoliopsida</taxon>
        <taxon>eudicotyledons</taxon>
        <taxon>Gunneridae</taxon>
        <taxon>Pentapetalae</taxon>
        <taxon>Caryophyllales</taxon>
        <taxon>Chenopodiaceae</taxon>
        <taxon>Chenopodioideae</taxon>
        <taxon>Atripliceae</taxon>
        <taxon>Chenopodium</taxon>
    </lineage>
</organism>
<gene>
    <name evidence="13" type="primary">LOC110721023</name>
</gene>
<evidence type="ECO:0000313" key="14">
    <source>
        <dbReference type="Proteomes" id="UP000596660"/>
    </source>
</evidence>
<dbReference type="OMA" id="ANDYNQW"/>
<evidence type="ECO:0000256" key="2">
    <source>
        <dbReference type="ARBA" id="ARBA00022475"/>
    </source>
</evidence>
<dbReference type="GeneID" id="110721023"/>
<dbReference type="PANTHER" id="PTHR33021">
    <property type="entry name" value="BLUE COPPER PROTEIN"/>
    <property type="match status" value="1"/>
</dbReference>